<dbReference type="GeneID" id="18926512"/>
<evidence type="ECO:0000313" key="2">
    <source>
        <dbReference type="EMBL" id="EGG04051.1"/>
    </source>
</evidence>
<name>F4RTR1_MELLP</name>
<dbReference type="HOGENOM" id="CLU_1740947_0_0_1"/>
<dbReference type="Proteomes" id="UP000001072">
    <property type="component" value="Unassembled WGS sequence"/>
</dbReference>
<gene>
    <name evidence="2" type="ORF">MELLADRAFT_123877</name>
</gene>
<dbReference type="RefSeq" id="XP_007412512.1">
    <property type="nucleotide sequence ID" value="XM_007412450.1"/>
</dbReference>
<dbReference type="KEGG" id="mlr:MELLADRAFT_123877"/>
<protein>
    <submittedName>
        <fullName evidence="2">Secreted protein</fullName>
    </submittedName>
</protein>
<evidence type="ECO:0000313" key="3">
    <source>
        <dbReference type="Proteomes" id="UP000001072"/>
    </source>
</evidence>
<proteinExistence type="predicted"/>
<dbReference type="InParanoid" id="F4RTR1"/>
<accession>F4RTR1</accession>
<feature type="chain" id="PRO_5003315545" evidence="1">
    <location>
        <begin position="31"/>
        <end position="147"/>
    </location>
</feature>
<organism evidence="3">
    <name type="scientific">Melampsora larici-populina (strain 98AG31 / pathotype 3-4-7)</name>
    <name type="common">Poplar leaf rust fungus</name>
    <dbReference type="NCBI Taxonomy" id="747676"/>
    <lineage>
        <taxon>Eukaryota</taxon>
        <taxon>Fungi</taxon>
        <taxon>Dikarya</taxon>
        <taxon>Basidiomycota</taxon>
        <taxon>Pucciniomycotina</taxon>
        <taxon>Pucciniomycetes</taxon>
        <taxon>Pucciniales</taxon>
        <taxon>Melampsoraceae</taxon>
        <taxon>Melampsora</taxon>
    </lineage>
</organism>
<evidence type="ECO:0000256" key="1">
    <source>
        <dbReference type="SAM" id="SignalP"/>
    </source>
</evidence>
<dbReference type="EMBL" id="GL883120">
    <property type="protein sequence ID" value="EGG04051.1"/>
    <property type="molecule type" value="Genomic_DNA"/>
</dbReference>
<reference evidence="3" key="1">
    <citation type="journal article" date="2011" name="Proc. Natl. Acad. Sci. U.S.A.">
        <title>Obligate biotrophy features unraveled by the genomic analysis of rust fungi.</title>
        <authorList>
            <person name="Duplessis S."/>
            <person name="Cuomo C.A."/>
            <person name="Lin Y.-C."/>
            <person name="Aerts A."/>
            <person name="Tisserant E."/>
            <person name="Veneault-Fourrey C."/>
            <person name="Joly D.L."/>
            <person name="Hacquard S."/>
            <person name="Amselem J."/>
            <person name="Cantarel B.L."/>
            <person name="Chiu R."/>
            <person name="Coutinho P.M."/>
            <person name="Feau N."/>
            <person name="Field M."/>
            <person name="Frey P."/>
            <person name="Gelhaye E."/>
            <person name="Goldberg J."/>
            <person name="Grabherr M.G."/>
            <person name="Kodira C.D."/>
            <person name="Kohler A."/>
            <person name="Kuees U."/>
            <person name="Lindquist E.A."/>
            <person name="Lucas S.M."/>
            <person name="Mago R."/>
            <person name="Mauceli E."/>
            <person name="Morin E."/>
            <person name="Murat C."/>
            <person name="Pangilinan J.L."/>
            <person name="Park R."/>
            <person name="Pearson M."/>
            <person name="Quesneville H."/>
            <person name="Rouhier N."/>
            <person name="Sakthikumar S."/>
            <person name="Salamov A.A."/>
            <person name="Schmutz J."/>
            <person name="Selles B."/>
            <person name="Shapiro H."/>
            <person name="Tanguay P."/>
            <person name="Tuskan G.A."/>
            <person name="Henrissat B."/>
            <person name="Van de Peer Y."/>
            <person name="Rouze P."/>
            <person name="Ellis J.G."/>
            <person name="Dodds P.N."/>
            <person name="Schein J.E."/>
            <person name="Zhong S."/>
            <person name="Hamelin R.C."/>
            <person name="Grigoriev I.V."/>
            <person name="Szabo L.J."/>
            <person name="Martin F."/>
        </authorList>
    </citation>
    <scope>NUCLEOTIDE SEQUENCE [LARGE SCALE GENOMIC DNA]</scope>
    <source>
        <strain evidence="3">98AG31 / pathotype 3-4-7</strain>
    </source>
</reference>
<keyword evidence="3" id="KW-1185">Reference proteome</keyword>
<dbReference type="VEuPathDB" id="FungiDB:MELLADRAFT_123877"/>
<sequence length="147" mass="16644">MFYKQTNPMIFLSLMFLLLGNLGSHVFANAGSIECNYSWETPTPINNNQHKCISEDAQGTRRIWFCKTCHRGDNKKPSAKDCVGPQKLTTNGSFDCPGGMSVNAYTSPNRPIFCFTSNAQYVQEVYKCKERHLNQQCPTDQCTEQKT</sequence>
<dbReference type="AlphaFoldDB" id="F4RTR1"/>
<feature type="signal peptide" evidence="1">
    <location>
        <begin position="1"/>
        <end position="30"/>
    </location>
</feature>
<keyword evidence="1" id="KW-0732">Signal</keyword>